<sequence length="97" mass="11179">MDTVQGQPDDSHYLVAIGTAIRSLRKQKGISQEELSHLSRLDRSHMGRIERGERNLSMLNLLRISRGLDCSPSDILKTPVFSCSYPPQDFWYTTRHY</sequence>
<evidence type="ECO:0000313" key="6">
    <source>
        <dbReference type="Proteomes" id="UP000716322"/>
    </source>
</evidence>
<evidence type="ECO:0000256" key="1">
    <source>
        <dbReference type="ARBA" id="ARBA00023015"/>
    </source>
</evidence>
<dbReference type="Pfam" id="PF01381">
    <property type="entry name" value="HTH_3"/>
    <property type="match status" value="1"/>
</dbReference>
<dbReference type="SUPFAM" id="SSF47413">
    <property type="entry name" value="lambda repressor-like DNA-binding domains"/>
    <property type="match status" value="1"/>
</dbReference>
<dbReference type="SMART" id="SM00530">
    <property type="entry name" value="HTH_XRE"/>
    <property type="match status" value="1"/>
</dbReference>
<keyword evidence="6" id="KW-1185">Reference proteome</keyword>
<dbReference type="CDD" id="cd00093">
    <property type="entry name" value="HTH_XRE"/>
    <property type="match status" value="1"/>
</dbReference>
<comment type="caution">
    <text evidence="5">The sequence shown here is derived from an EMBL/GenBank/DDBJ whole genome shotgun (WGS) entry which is preliminary data.</text>
</comment>
<protein>
    <submittedName>
        <fullName evidence="5">Helix-turn-helix transcriptional regulator</fullName>
    </submittedName>
</protein>
<dbReference type="Proteomes" id="UP000716322">
    <property type="component" value="Unassembled WGS sequence"/>
</dbReference>
<reference evidence="5 6" key="1">
    <citation type="submission" date="2020-03" db="EMBL/GenBank/DDBJ databases">
        <title>Genome sequence of strain Massilia sp. TW-1.</title>
        <authorList>
            <person name="Chaudhary D.K."/>
        </authorList>
    </citation>
    <scope>NUCLEOTIDE SEQUENCE [LARGE SCALE GENOMIC DNA]</scope>
    <source>
        <strain evidence="5 6">TW-1</strain>
    </source>
</reference>
<keyword evidence="1" id="KW-0805">Transcription regulation</keyword>
<keyword evidence="3" id="KW-0804">Transcription</keyword>
<dbReference type="InterPro" id="IPR001387">
    <property type="entry name" value="Cro/C1-type_HTH"/>
</dbReference>
<dbReference type="PANTHER" id="PTHR46797">
    <property type="entry name" value="HTH-TYPE TRANSCRIPTIONAL REGULATOR"/>
    <property type="match status" value="1"/>
</dbReference>
<dbReference type="EMBL" id="JAAQOM010000013">
    <property type="protein sequence ID" value="NIA56196.1"/>
    <property type="molecule type" value="Genomic_DNA"/>
</dbReference>
<dbReference type="InterPro" id="IPR010982">
    <property type="entry name" value="Lambda_DNA-bd_dom_sf"/>
</dbReference>
<organism evidence="5 6">
    <name type="scientific">Telluria antibiotica</name>
    <dbReference type="NCBI Taxonomy" id="2717319"/>
    <lineage>
        <taxon>Bacteria</taxon>
        <taxon>Pseudomonadati</taxon>
        <taxon>Pseudomonadota</taxon>
        <taxon>Betaproteobacteria</taxon>
        <taxon>Burkholderiales</taxon>
        <taxon>Oxalobacteraceae</taxon>
        <taxon>Telluria group</taxon>
        <taxon>Telluria</taxon>
    </lineage>
</organism>
<gene>
    <name evidence="5" type="ORF">HAV22_21420</name>
</gene>
<feature type="domain" description="HTH cro/C1-type" evidence="4">
    <location>
        <begin position="21"/>
        <end position="75"/>
    </location>
</feature>
<evidence type="ECO:0000256" key="3">
    <source>
        <dbReference type="ARBA" id="ARBA00023163"/>
    </source>
</evidence>
<evidence type="ECO:0000259" key="4">
    <source>
        <dbReference type="PROSITE" id="PS50943"/>
    </source>
</evidence>
<dbReference type="InterPro" id="IPR050807">
    <property type="entry name" value="TransReg_Diox_bact_type"/>
</dbReference>
<keyword evidence="2" id="KW-0238">DNA-binding</keyword>
<evidence type="ECO:0000256" key="2">
    <source>
        <dbReference type="ARBA" id="ARBA00023125"/>
    </source>
</evidence>
<evidence type="ECO:0000313" key="5">
    <source>
        <dbReference type="EMBL" id="NIA56196.1"/>
    </source>
</evidence>
<dbReference type="RefSeq" id="WP_166861785.1">
    <property type="nucleotide sequence ID" value="NZ_JAAQOM010000013.1"/>
</dbReference>
<accession>A0ABX0PFL3</accession>
<dbReference type="Gene3D" id="1.10.260.40">
    <property type="entry name" value="lambda repressor-like DNA-binding domains"/>
    <property type="match status" value="1"/>
</dbReference>
<dbReference type="PROSITE" id="PS50943">
    <property type="entry name" value="HTH_CROC1"/>
    <property type="match status" value="1"/>
</dbReference>
<proteinExistence type="predicted"/>
<dbReference type="PANTHER" id="PTHR46797:SF23">
    <property type="entry name" value="HTH-TYPE TRANSCRIPTIONAL REGULATOR SUTR"/>
    <property type="match status" value="1"/>
</dbReference>
<name>A0ABX0PFL3_9BURK</name>